<dbReference type="PANTHER" id="PTHR46034">
    <property type="match status" value="1"/>
</dbReference>
<accession>A0A7N0VK42</accession>
<feature type="domain" description="DCD" evidence="1">
    <location>
        <begin position="83"/>
        <end position="140"/>
    </location>
</feature>
<sequence>MTKYQIKTLSHAPPLSPKSLFRFDALNLISRNFFNQLSHAFRLHYRMGSKKKNKQKKIQTPKETPEILWPSTFRITARNLSSRELAGVIFGCKHGTMQECFAKQLFGLPSSHFVYIRNIKPGLPLFLFNSPTRRHRARLC</sequence>
<protein>
    <recommendedName>
        <fullName evidence="1">DCD domain-containing protein</fullName>
    </recommendedName>
</protein>
<dbReference type="EnsemblPlants" id="Kaladp1077s0001.1.v1.1">
    <property type="protein sequence ID" value="Kaladp1077s0001.1.v1.1"/>
    <property type="gene ID" value="Kaladp1077s0001.v1.1"/>
</dbReference>
<dbReference type="Proteomes" id="UP000594263">
    <property type="component" value="Unplaced"/>
</dbReference>
<dbReference type="Gramene" id="Kaladp1077s0001.1.v1.1">
    <property type="protein sequence ID" value="Kaladp1077s0001.1.v1.1"/>
    <property type="gene ID" value="Kaladp1077s0001.v1.1"/>
</dbReference>
<name>A0A7N0VK42_KALFE</name>
<dbReference type="PROSITE" id="PS51222">
    <property type="entry name" value="DCD"/>
    <property type="match status" value="1"/>
</dbReference>
<dbReference type="PANTHER" id="PTHR46034:SF7">
    <property type="entry name" value="INFLUENZA VIRUS NS1A-BINDING PROTEIN"/>
    <property type="match status" value="1"/>
</dbReference>
<evidence type="ECO:0000313" key="2">
    <source>
        <dbReference type="EnsemblPlants" id="Kaladp1077s0001.1.v1.1"/>
    </source>
</evidence>
<evidence type="ECO:0000313" key="3">
    <source>
        <dbReference type="Proteomes" id="UP000594263"/>
    </source>
</evidence>
<dbReference type="InterPro" id="IPR044832">
    <property type="entry name" value="NRP-like"/>
</dbReference>
<dbReference type="AlphaFoldDB" id="A0A7N0VK42"/>
<reference evidence="2" key="1">
    <citation type="submission" date="2021-01" db="UniProtKB">
        <authorList>
            <consortium name="EnsemblPlants"/>
        </authorList>
    </citation>
    <scope>IDENTIFICATION</scope>
</reference>
<proteinExistence type="predicted"/>
<dbReference type="SMART" id="SM00767">
    <property type="entry name" value="DCD"/>
    <property type="match status" value="1"/>
</dbReference>
<dbReference type="InterPro" id="IPR013989">
    <property type="entry name" value="Dev_and_cell_death_domain"/>
</dbReference>
<organism evidence="2 3">
    <name type="scientific">Kalanchoe fedtschenkoi</name>
    <name type="common">Lavender scallops</name>
    <name type="synonym">South American air plant</name>
    <dbReference type="NCBI Taxonomy" id="63787"/>
    <lineage>
        <taxon>Eukaryota</taxon>
        <taxon>Viridiplantae</taxon>
        <taxon>Streptophyta</taxon>
        <taxon>Embryophyta</taxon>
        <taxon>Tracheophyta</taxon>
        <taxon>Spermatophyta</taxon>
        <taxon>Magnoliopsida</taxon>
        <taxon>eudicotyledons</taxon>
        <taxon>Gunneridae</taxon>
        <taxon>Pentapetalae</taxon>
        <taxon>Saxifragales</taxon>
        <taxon>Crassulaceae</taxon>
        <taxon>Kalanchoe</taxon>
    </lineage>
</organism>
<evidence type="ECO:0000259" key="1">
    <source>
        <dbReference type="PROSITE" id="PS51222"/>
    </source>
</evidence>
<dbReference type="Pfam" id="PF10539">
    <property type="entry name" value="Dev_Cell_Death"/>
    <property type="match status" value="1"/>
</dbReference>
<keyword evidence="3" id="KW-1185">Reference proteome</keyword>
<dbReference type="GO" id="GO:0034976">
    <property type="term" value="P:response to endoplasmic reticulum stress"/>
    <property type="evidence" value="ECO:0007669"/>
    <property type="project" value="InterPro"/>
</dbReference>